<feature type="repeat" description="ANK" evidence="3">
    <location>
        <begin position="300"/>
        <end position="333"/>
    </location>
</feature>
<dbReference type="SMART" id="SM00248">
    <property type="entry name" value="ANK"/>
    <property type="match status" value="11"/>
</dbReference>
<organism evidence="5 6">
    <name type="scientific">Scylla paramamosain</name>
    <name type="common">Mud crab</name>
    <dbReference type="NCBI Taxonomy" id="85552"/>
    <lineage>
        <taxon>Eukaryota</taxon>
        <taxon>Metazoa</taxon>
        <taxon>Ecdysozoa</taxon>
        <taxon>Arthropoda</taxon>
        <taxon>Crustacea</taxon>
        <taxon>Multicrustacea</taxon>
        <taxon>Malacostraca</taxon>
        <taxon>Eumalacostraca</taxon>
        <taxon>Eucarida</taxon>
        <taxon>Decapoda</taxon>
        <taxon>Pleocyemata</taxon>
        <taxon>Brachyura</taxon>
        <taxon>Eubrachyura</taxon>
        <taxon>Portunoidea</taxon>
        <taxon>Portunidae</taxon>
        <taxon>Portuninae</taxon>
        <taxon>Scylla</taxon>
    </lineage>
</organism>
<dbReference type="Pfam" id="PF00023">
    <property type="entry name" value="Ank"/>
    <property type="match status" value="1"/>
</dbReference>
<dbReference type="PRINTS" id="PR01415">
    <property type="entry name" value="ANKYRIN"/>
</dbReference>
<keyword evidence="6" id="KW-1185">Reference proteome</keyword>
<evidence type="ECO:0000256" key="2">
    <source>
        <dbReference type="ARBA" id="ARBA00023043"/>
    </source>
</evidence>
<gene>
    <name evidence="5" type="ORF">O3P69_009124</name>
</gene>
<dbReference type="Gene3D" id="3.30.460.90">
    <property type="match status" value="1"/>
</dbReference>
<keyword evidence="1" id="KW-0677">Repeat</keyword>
<feature type="repeat" description="ANK" evidence="3">
    <location>
        <begin position="155"/>
        <end position="187"/>
    </location>
</feature>
<keyword evidence="4" id="KW-0175">Coiled coil</keyword>
<dbReference type="PROSITE" id="PS50297">
    <property type="entry name" value="ANK_REP_REGION"/>
    <property type="match status" value="6"/>
</dbReference>
<dbReference type="AlphaFoldDB" id="A0AAW0TCJ1"/>
<evidence type="ECO:0000256" key="3">
    <source>
        <dbReference type="PROSITE-ProRule" id="PRU00023"/>
    </source>
</evidence>
<feature type="repeat" description="ANK" evidence="3">
    <location>
        <begin position="90"/>
        <end position="122"/>
    </location>
</feature>
<dbReference type="PANTHER" id="PTHR24198:SF165">
    <property type="entry name" value="ANKYRIN REPEAT-CONTAINING PROTEIN-RELATED"/>
    <property type="match status" value="1"/>
</dbReference>
<proteinExistence type="predicted"/>
<dbReference type="Gene3D" id="1.25.40.20">
    <property type="entry name" value="Ankyrin repeat-containing domain"/>
    <property type="match status" value="4"/>
</dbReference>
<dbReference type="GO" id="GO:0005737">
    <property type="term" value="C:cytoplasm"/>
    <property type="evidence" value="ECO:0007669"/>
    <property type="project" value="TreeGrafter"/>
</dbReference>
<dbReference type="SUPFAM" id="SSF48403">
    <property type="entry name" value="Ankyrin repeat"/>
    <property type="match status" value="2"/>
</dbReference>
<evidence type="ECO:0000313" key="5">
    <source>
        <dbReference type="EMBL" id="KAK8384172.1"/>
    </source>
</evidence>
<protein>
    <submittedName>
        <fullName evidence="5">Uncharacterized protein</fullName>
    </submittedName>
</protein>
<dbReference type="PANTHER" id="PTHR24198">
    <property type="entry name" value="ANKYRIN REPEAT AND PROTEIN KINASE DOMAIN-CONTAINING PROTEIN"/>
    <property type="match status" value="1"/>
</dbReference>
<comment type="caution">
    <text evidence="5">The sequence shown here is derived from an EMBL/GenBank/DDBJ whole genome shotgun (WGS) entry which is preliminary data.</text>
</comment>
<feature type="repeat" description="ANK" evidence="3">
    <location>
        <begin position="188"/>
        <end position="220"/>
    </location>
</feature>
<dbReference type="Pfam" id="PF12796">
    <property type="entry name" value="Ank_2"/>
    <property type="match status" value="3"/>
</dbReference>
<dbReference type="InterPro" id="IPR036770">
    <property type="entry name" value="Ankyrin_rpt-contain_sf"/>
</dbReference>
<feature type="repeat" description="ANK" evidence="3">
    <location>
        <begin position="677"/>
        <end position="709"/>
    </location>
</feature>
<evidence type="ECO:0000256" key="4">
    <source>
        <dbReference type="SAM" id="Coils"/>
    </source>
</evidence>
<dbReference type="InterPro" id="IPR002110">
    <property type="entry name" value="Ankyrin_rpt"/>
</dbReference>
<dbReference type="PROSITE" id="PS50088">
    <property type="entry name" value="ANK_REPEAT"/>
    <property type="match status" value="6"/>
</dbReference>
<evidence type="ECO:0000256" key="1">
    <source>
        <dbReference type="ARBA" id="ARBA00022737"/>
    </source>
</evidence>
<feature type="coiled-coil region" evidence="4">
    <location>
        <begin position="582"/>
        <end position="616"/>
    </location>
</feature>
<evidence type="ECO:0000313" key="6">
    <source>
        <dbReference type="Proteomes" id="UP001487740"/>
    </source>
</evidence>
<accession>A0AAW0TCJ1</accession>
<feature type="repeat" description="ANK" evidence="3">
    <location>
        <begin position="123"/>
        <end position="144"/>
    </location>
</feature>
<dbReference type="Proteomes" id="UP001487740">
    <property type="component" value="Unassembled WGS sequence"/>
</dbReference>
<name>A0AAW0TCJ1_SCYPA</name>
<dbReference type="EMBL" id="JARAKH010000035">
    <property type="protein sequence ID" value="KAK8384172.1"/>
    <property type="molecule type" value="Genomic_DNA"/>
</dbReference>
<keyword evidence="2 3" id="KW-0040">ANK repeat</keyword>
<reference evidence="5 6" key="1">
    <citation type="submission" date="2023-03" db="EMBL/GenBank/DDBJ databases">
        <title>High-quality genome of Scylla paramamosain provides insights in environmental adaptation.</title>
        <authorList>
            <person name="Zhang L."/>
        </authorList>
    </citation>
    <scope>NUCLEOTIDE SEQUENCE [LARGE SCALE GENOMIC DNA]</scope>
    <source>
        <strain evidence="5">LZ_2023a</strain>
        <tissue evidence="5">Muscle</tissue>
    </source>
</reference>
<sequence>MASKLVDDLTDSYEACREHPPTMELITAVQKGDEARIRSALARGARLKVTVPTNTGLSWCLMTVAANMGHDHLLPCLLQMGLSTEGRGTHDRTPLMEAAFRGHTQTVKALLALGANALATDSTGSTALHLAAARGHQQCVAALIPVTPPMPEHLEAFTPVHLASFRGHVEILEQLVDAGWPLTAKDSIGHTPLHCAAYGGSVAVLKWLIQRYSNPFVKNNDGRTPLDVAVLFGRYEVETWLAKNGSAAVKDEFQRVREVREWRRVHEDQHKAVLSWLLTGNEAQLDLIPEGRDGHALSKKGLTPLHAAALCGASSNAVEALLRRGVSPHVLNPDNMTPADLARQQDHRGVIKGLQWHRCERGGATPEHLYEELLSTVSRGDDVQTVSMLLCKGAPIEPLCGRSLSALRLAVTSDRARTVTLLLARGASLSASLLQEAWQSPDVTPSMLACLTNAYCCKLRAEQRRLAKDSHGLIEGIKKLRKCIEGNTPWQASWRWGKDCDRAALSDLMAKAAAANCPLTAAFLHRAGAWSFFSGSLGGSALHTSLEANHLGMAEILIRDLGGCLYVQDTHGRLPVHMMTNENRLKLEQRLFKEEREKLENMELRLKADHEKAAAQKALYVQNVLFDSYRMGKGKKVSAADGRAAMLVASRKGLLQLAHLILQEGGLPVDEVLDDTCGTTALHQAASHGQDGCVALLLSAGANTQQRDIYGQTPSLLAAMFGHTSSSDLLAQHVVQDPPCRAGTTATQVKQNYKIYHKMYYKYSRKLLTPFDRHHPESVTRKLVKAIGLQELQQEALRVAVKLSKGEAFEVKEAVMKELNIIMNMVSDADPTYRGDLRLVGSSQDGSKLYAPDEFDVNIVIKMIDVRVNVSKRSKETLLKGRLQLSLETDNPHLEGNKFMDNLYEEVHRCLLGHSLEDERLSLVPPGLTSTQVGVALALAWQGREYPLLLVGVDLVPVLEVPWLEQIPTPFLTPEGTTTMQLSNSADGSWRCSFALTEAKVLGTLSPAERQLQLMGKLILSRLKAERWMPRHKKGFFKWFSTREWNIPVPSGFCFKNALLRWLEQRRCREDATEELGSGWKEDSGKRLGAELQDDPAKELGSGQEEDPIIWLIHVFRLMCTNPEESREHLTTQNSSAYFGGDCEGLKSGDGAPVIVQCLEESLEELCHGSKSQSDLSQDIQAAARNVYSKCRR</sequence>